<comment type="subcellular location">
    <subcellularLocation>
        <location evidence="1 13">Cytoplasm</location>
        <location evidence="1 13">Cytoskeleton</location>
        <location evidence="1 13">Spindle</location>
    </subcellularLocation>
    <subcellularLocation>
        <location evidence="13">Cytoplasm</location>
        <location evidence="13">Cytoskeleton</location>
    </subcellularLocation>
    <subcellularLocation>
        <location evidence="13">Cell junction</location>
        <location evidence="13">Gap junction</location>
    </subcellularLocation>
</comment>
<evidence type="ECO:0000256" key="5">
    <source>
        <dbReference type="ARBA" id="ARBA00022490"/>
    </source>
</evidence>
<evidence type="ECO:0000256" key="2">
    <source>
        <dbReference type="ARBA" id="ARBA00009452"/>
    </source>
</evidence>
<keyword evidence="9 14" id="KW-0175">Coiled coil</keyword>
<comment type="similarity">
    <text evidence="2 13">Belongs to the cytospin-A family.</text>
</comment>
<dbReference type="Proteomes" id="UP000314294">
    <property type="component" value="Unassembled WGS sequence"/>
</dbReference>
<evidence type="ECO:0000256" key="11">
    <source>
        <dbReference type="ARBA" id="ARBA00023306"/>
    </source>
</evidence>
<dbReference type="InterPro" id="IPR050540">
    <property type="entry name" value="F-actin_Monoox_Mical"/>
</dbReference>
<evidence type="ECO:0000256" key="1">
    <source>
        <dbReference type="ARBA" id="ARBA00004186"/>
    </source>
</evidence>
<dbReference type="AlphaFoldDB" id="A0A4Z2J0E7"/>
<keyword evidence="5 13" id="KW-0963">Cytoplasm</keyword>
<dbReference type="InterPro" id="IPR036872">
    <property type="entry name" value="CH_dom_sf"/>
</dbReference>
<sequence>MGNFTSKDGHGPTGALGDGFHTPPASPQSEGPAPMPGVPQLLHPPSPQPSPGAPVSSPPPVPVLASSGKKPQPNTNPSTSSAAPEWRPPPPVGSNSFTFGPGVSPLHPKSGSTVGRGQAALGRNGGPPTSTPRPLASQGKTVSSSPTKSPSSLGSASPVAGSCSGQNWRERDSGLSQSLLPAQEAGVSQGEELETLLEECRSTLGITAGQDGATCTAEILKHLLTEVKSLKSTLQTERGEWLQFQADLQVAVAVADRLRAEAEEELTALRSAHKDVERELAASQQRQKEADVQLVTLRGELKQSRQRPAPPAQAPCQEAERPNGEATISSESKEGTPRGRERGPSRLGREGIESGSLNDSTKNVVSEDARADCKGVTKRYLRNVVNKDRSGEEVRCSETRRTLTSERSRSLSRLPAPSGSPTRQNGTSQPHTASTGGPINKNSGQLRGRRGLDWQDSRSSADAGKREESLNKYNSTLTELPAIKSQDGFNLLLRRHGGSKRNSLLRWCQSRTHGYKSIDITNFSSSWADGLAFCAVYHTYLPSHIPYTTLAPENKKENLSLAFKTGESVGIAQTLTVEEMLRAGGPDWQRVLSYVESIYRHFEM</sequence>
<comment type="function">
    <text evidence="12 13">Involved in cytokinesis and spindle organization. May play a role in actin cytoskeleton organization and microtubule stabilization and hence required for proper cell adhesion and migration.</text>
</comment>
<feature type="compositionally biased region" description="Pro residues" evidence="15">
    <location>
        <begin position="33"/>
        <end position="62"/>
    </location>
</feature>
<dbReference type="OrthoDB" id="21607at2759"/>
<keyword evidence="11 13" id="KW-0131">Cell cycle</keyword>
<keyword evidence="18" id="KW-1185">Reference proteome</keyword>
<feature type="compositionally biased region" description="Polar residues" evidence="15">
    <location>
        <begin position="355"/>
        <end position="364"/>
    </location>
</feature>
<evidence type="ECO:0000256" key="6">
    <source>
        <dbReference type="ARBA" id="ARBA00022618"/>
    </source>
</evidence>
<evidence type="ECO:0000256" key="12">
    <source>
        <dbReference type="ARBA" id="ARBA00025131"/>
    </source>
</evidence>
<evidence type="ECO:0000259" key="16">
    <source>
        <dbReference type="PROSITE" id="PS50021"/>
    </source>
</evidence>
<feature type="compositionally biased region" description="Basic and acidic residues" evidence="15">
    <location>
        <begin position="389"/>
        <end position="409"/>
    </location>
</feature>
<dbReference type="GO" id="GO:0005819">
    <property type="term" value="C:spindle"/>
    <property type="evidence" value="ECO:0007669"/>
    <property type="project" value="UniProtKB-SubCell"/>
</dbReference>
<dbReference type="EMBL" id="SRLO01000035">
    <property type="protein sequence ID" value="TNN83022.1"/>
    <property type="molecule type" value="Genomic_DNA"/>
</dbReference>
<feature type="compositionally biased region" description="Basic and acidic residues" evidence="15">
    <location>
        <begin position="331"/>
        <end position="352"/>
    </location>
</feature>
<keyword evidence="6 13" id="KW-0132">Cell division</keyword>
<dbReference type="Gene3D" id="1.10.418.10">
    <property type="entry name" value="Calponin-like domain"/>
    <property type="match status" value="1"/>
</dbReference>
<protein>
    <recommendedName>
        <fullName evidence="4 13">Cytospin-A</fullName>
    </recommendedName>
</protein>
<evidence type="ECO:0000313" key="17">
    <source>
        <dbReference type="EMBL" id="TNN83022.1"/>
    </source>
</evidence>
<evidence type="ECO:0000256" key="9">
    <source>
        <dbReference type="ARBA" id="ARBA00023054"/>
    </source>
</evidence>
<evidence type="ECO:0000256" key="14">
    <source>
        <dbReference type="SAM" id="Coils"/>
    </source>
</evidence>
<organism evidence="17 18">
    <name type="scientific">Liparis tanakae</name>
    <name type="common">Tanaka's snailfish</name>
    <dbReference type="NCBI Taxonomy" id="230148"/>
    <lineage>
        <taxon>Eukaryota</taxon>
        <taxon>Metazoa</taxon>
        <taxon>Chordata</taxon>
        <taxon>Craniata</taxon>
        <taxon>Vertebrata</taxon>
        <taxon>Euteleostomi</taxon>
        <taxon>Actinopterygii</taxon>
        <taxon>Neopterygii</taxon>
        <taxon>Teleostei</taxon>
        <taxon>Neoteleostei</taxon>
        <taxon>Acanthomorphata</taxon>
        <taxon>Eupercaria</taxon>
        <taxon>Perciformes</taxon>
        <taxon>Cottioidei</taxon>
        <taxon>Cottales</taxon>
        <taxon>Liparidae</taxon>
        <taxon>Liparis</taxon>
    </lineage>
</organism>
<evidence type="ECO:0000313" key="18">
    <source>
        <dbReference type="Proteomes" id="UP000314294"/>
    </source>
</evidence>
<dbReference type="PANTHER" id="PTHR23167:SF18">
    <property type="entry name" value="CYTOSPIN-A"/>
    <property type="match status" value="1"/>
</dbReference>
<keyword evidence="8 13" id="KW-0965">Cell junction</keyword>
<dbReference type="GO" id="GO:0005737">
    <property type="term" value="C:cytoplasm"/>
    <property type="evidence" value="ECO:0007669"/>
    <property type="project" value="UniProtKB-UniRule"/>
</dbReference>
<feature type="compositionally biased region" description="Polar residues" evidence="15">
    <location>
        <begin position="419"/>
        <end position="445"/>
    </location>
</feature>
<dbReference type="GO" id="GO:0005921">
    <property type="term" value="C:gap junction"/>
    <property type="evidence" value="ECO:0007669"/>
    <property type="project" value="UniProtKB-SubCell"/>
</dbReference>
<keyword evidence="10 13" id="KW-0206">Cytoskeleton</keyword>
<dbReference type="Pfam" id="PF00307">
    <property type="entry name" value="CH"/>
    <property type="match status" value="1"/>
</dbReference>
<evidence type="ECO:0000256" key="13">
    <source>
        <dbReference type="RuleBase" id="RU367063"/>
    </source>
</evidence>
<evidence type="ECO:0000256" key="8">
    <source>
        <dbReference type="ARBA" id="ARBA00022949"/>
    </source>
</evidence>
<gene>
    <name evidence="17" type="primary">SPECC1L</name>
    <name evidence="17" type="ORF">EYF80_006629</name>
</gene>
<comment type="caution">
    <text evidence="17">The sequence shown here is derived from an EMBL/GenBank/DDBJ whole genome shotgun (WGS) entry which is preliminary data.</text>
</comment>
<feature type="compositionally biased region" description="Low complexity" evidence="15">
    <location>
        <begin position="139"/>
        <end position="162"/>
    </location>
</feature>
<dbReference type="FunFam" id="1.10.418.10:FF:000020">
    <property type="entry name" value="Cytospin-A isoform 1"/>
    <property type="match status" value="1"/>
</dbReference>
<dbReference type="SMART" id="SM00033">
    <property type="entry name" value="CH"/>
    <property type="match status" value="1"/>
</dbReference>
<evidence type="ECO:0000256" key="7">
    <source>
        <dbReference type="ARBA" id="ARBA00022868"/>
    </source>
</evidence>
<reference evidence="17 18" key="1">
    <citation type="submission" date="2019-03" db="EMBL/GenBank/DDBJ databases">
        <title>First draft genome of Liparis tanakae, snailfish: a comprehensive survey of snailfish specific genes.</title>
        <authorList>
            <person name="Kim W."/>
            <person name="Song I."/>
            <person name="Jeong J.-H."/>
            <person name="Kim D."/>
            <person name="Kim S."/>
            <person name="Ryu S."/>
            <person name="Song J.Y."/>
            <person name="Lee S.K."/>
        </authorList>
    </citation>
    <scope>NUCLEOTIDE SEQUENCE [LARGE SCALE GENOMIC DNA]</scope>
    <source>
        <tissue evidence="17">Muscle</tissue>
    </source>
</reference>
<dbReference type="InterPro" id="IPR001715">
    <property type="entry name" value="CH_dom"/>
</dbReference>
<name>A0A4Z2J0E7_9TELE</name>
<comment type="subunit">
    <text evidence="3 13">May interact with both microtubules and actin cytoskeleton.</text>
</comment>
<accession>A0A4Z2J0E7</accession>
<feature type="coiled-coil region" evidence="14">
    <location>
        <begin position="252"/>
        <end position="293"/>
    </location>
</feature>
<dbReference type="GO" id="GO:0051301">
    <property type="term" value="P:cell division"/>
    <property type="evidence" value="ECO:0007669"/>
    <property type="project" value="UniProtKB-UniRule"/>
</dbReference>
<dbReference type="PANTHER" id="PTHR23167">
    <property type="entry name" value="CALPONIN HOMOLOGY DOMAIN-CONTAINING PROTEIN DDB_G0272472-RELATED"/>
    <property type="match status" value="1"/>
</dbReference>
<feature type="domain" description="Calponin-homology (CH)" evidence="16">
    <location>
        <begin position="498"/>
        <end position="603"/>
    </location>
</feature>
<evidence type="ECO:0000256" key="10">
    <source>
        <dbReference type="ARBA" id="ARBA00023212"/>
    </source>
</evidence>
<dbReference type="SUPFAM" id="SSF47576">
    <property type="entry name" value="Calponin-homology domain, CH-domain"/>
    <property type="match status" value="1"/>
</dbReference>
<feature type="region of interest" description="Disordered" evidence="15">
    <location>
        <begin position="389"/>
        <end position="472"/>
    </location>
</feature>
<feature type="region of interest" description="Disordered" evidence="15">
    <location>
        <begin position="299"/>
        <end position="370"/>
    </location>
</feature>
<keyword evidence="7 13" id="KW-0303">Gap junction</keyword>
<evidence type="ECO:0000256" key="4">
    <source>
        <dbReference type="ARBA" id="ARBA00015657"/>
    </source>
</evidence>
<evidence type="ECO:0000256" key="3">
    <source>
        <dbReference type="ARBA" id="ARBA00011235"/>
    </source>
</evidence>
<proteinExistence type="inferred from homology"/>
<feature type="region of interest" description="Disordered" evidence="15">
    <location>
        <begin position="1"/>
        <end position="187"/>
    </location>
</feature>
<dbReference type="PROSITE" id="PS50021">
    <property type="entry name" value="CH"/>
    <property type="match status" value="1"/>
</dbReference>
<evidence type="ECO:0000256" key="15">
    <source>
        <dbReference type="SAM" id="MobiDB-lite"/>
    </source>
</evidence>
<feature type="compositionally biased region" description="Polar residues" evidence="15">
    <location>
        <begin position="72"/>
        <end position="82"/>
    </location>
</feature>